<evidence type="ECO:0000313" key="2">
    <source>
        <dbReference type="Proteomes" id="UP001642483"/>
    </source>
</evidence>
<proteinExistence type="predicted"/>
<evidence type="ECO:0000313" key="1">
    <source>
        <dbReference type="EMBL" id="CAK8687298.1"/>
    </source>
</evidence>
<name>A0ABP0G739_CLALP</name>
<dbReference type="EMBL" id="CAWYQH010000104">
    <property type="protein sequence ID" value="CAK8687298.1"/>
    <property type="molecule type" value="Genomic_DNA"/>
</dbReference>
<dbReference type="Proteomes" id="UP001642483">
    <property type="component" value="Unassembled WGS sequence"/>
</dbReference>
<gene>
    <name evidence="1" type="ORF">CVLEPA_LOCUS19374</name>
</gene>
<keyword evidence="2" id="KW-1185">Reference proteome</keyword>
<comment type="caution">
    <text evidence="1">The sequence shown here is derived from an EMBL/GenBank/DDBJ whole genome shotgun (WGS) entry which is preliminary data.</text>
</comment>
<accession>A0ABP0G739</accession>
<protein>
    <submittedName>
        <fullName evidence="1">Uncharacterized protein</fullName>
    </submittedName>
</protein>
<sequence>MSHHIKKVKKLCQSASQMLQLARMLPFVLKLKIMMIESFDSSKIDFIRMERRSPQMLSLRGKVKEWHLLSLRVGEIFFTLEISPD</sequence>
<organism evidence="1 2">
    <name type="scientific">Clavelina lepadiformis</name>
    <name type="common">Light-bulb sea squirt</name>
    <name type="synonym">Ascidia lepadiformis</name>
    <dbReference type="NCBI Taxonomy" id="159417"/>
    <lineage>
        <taxon>Eukaryota</taxon>
        <taxon>Metazoa</taxon>
        <taxon>Chordata</taxon>
        <taxon>Tunicata</taxon>
        <taxon>Ascidiacea</taxon>
        <taxon>Aplousobranchia</taxon>
        <taxon>Clavelinidae</taxon>
        <taxon>Clavelina</taxon>
    </lineage>
</organism>
<reference evidence="1 2" key="1">
    <citation type="submission" date="2024-02" db="EMBL/GenBank/DDBJ databases">
        <authorList>
            <person name="Daric V."/>
            <person name="Darras S."/>
        </authorList>
    </citation>
    <scope>NUCLEOTIDE SEQUENCE [LARGE SCALE GENOMIC DNA]</scope>
</reference>